<protein>
    <submittedName>
        <fullName evidence="2">Uncharacterized protein</fullName>
    </submittedName>
</protein>
<comment type="caution">
    <text evidence="2">The sequence shown here is derived from an EMBL/GenBank/DDBJ whole genome shotgun (WGS) entry which is preliminary data.</text>
</comment>
<dbReference type="EMBL" id="JAVXUP010000230">
    <property type="protein sequence ID" value="KAK3033565.1"/>
    <property type="molecule type" value="Genomic_DNA"/>
</dbReference>
<dbReference type="PANTHER" id="PTHR47076">
    <property type="entry name" value="NHL DOMAIN PROTEIN"/>
    <property type="match status" value="1"/>
</dbReference>
<evidence type="ECO:0000313" key="2">
    <source>
        <dbReference type="EMBL" id="KAK3033565.1"/>
    </source>
</evidence>
<evidence type="ECO:0000256" key="1">
    <source>
        <dbReference type="SAM" id="MobiDB-lite"/>
    </source>
</evidence>
<sequence length="165" mass="19012">MAMVMATEPTPEVSPKHDSKSNEEMQDIVFEKRGCCFWMPCFESERSSAVRSSWWEWIAVAEKEVGGGGGCWWGRGLKALKKVREWSDLVAGPKWKTFIRRFDKNRVRHGKFQYDPLSYSLNFDEGQNDHVEDERAFRDFSSRYASVPISAKSSMDLGKDVPSFL</sequence>
<reference evidence="2" key="1">
    <citation type="submission" date="2022-12" db="EMBL/GenBank/DDBJ databases">
        <title>Draft genome assemblies for two species of Escallonia (Escalloniales).</title>
        <authorList>
            <person name="Chanderbali A."/>
            <person name="Dervinis C."/>
            <person name="Anghel I."/>
            <person name="Soltis D."/>
            <person name="Soltis P."/>
            <person name="Zapata F."/>
        </authorList>
    </citation>
    <scope>NUCLEOTIDE SEQUENCE</scope>
    <source>
        <strain evidence="2">UCBG64.0493</strain>
        <tissue evidence="2">Leaf</tissue>
    </source>
</reference>
<dbReference type="AlphaFoldDB" id="A0AA88X073"/>
<accession>A0AA88X073</accession>
<feature type="region of interest" description="Disordered" evidence="1">
    <location>
        <begin position="1"/>
        <end position="22"/>
    </location>
</feature>
<name>A0AA88X073_9ASTE</name>
<evidence type="ECO:0000313" key="3">
    <source>
        <dbReference type="Proteomes" id="UP001188597"/>
    </source>
</evidence>
<dbReference type="Proteomes" id="UP001188597">
    <property type="component" value="Unassembled WGS sequence"/>
</dbReference>
<gene>
    <name evidence="2" type="ORF">RJ639_032413</name>
</gene>
<keyword evidence="3" id="KW-1185">Reference proteome</keyword>
<dbReference type="PANTHER" id="PTHR47076:SF12">
    <property type="entry name" value="NHL DOMAIN-CONTAINING PROTEIN"/>
    <property type="match status" value="1"/>
</dbReference>
<organism evidence="2 3">
    <name type="scientific">Escallonia herrerae</name>
    <dbReference type="NCBI Taxonomy" id="1293975"/>
    <lineage>
        <taxon>Eukaryota</taxon>
        <taxon>Viridiplantae</taxon>
        <taxon>Streptophyta</taxon>
        <taxon>Embryophyta</taxon>
        <taxon>Tracheophyta</taxon>
        <taxon>Spermatophyta</taxon>
        <taxon>Magnoliopsida</taxon>
        <taxon>eudicotyledons</taxon>
        <taxon>Gunneridae</taxon>
        <taxon>Pentapetalae</taxon>
        <taxon>asterids</taxon>
        <taxon>campanulids</taxon>
        <taxon>Escalloniales</taxon>
        <taxon>Escalloniaceae</taxon>
        <taxon>Escallonia</taxon>
    </lineage>
</organism>
<proteinExistence type="predicted"/>